<protein>
    <submittedName>
        <fullName evidence="2">Uncharacterized protein</fullName>
    </submittedName>
</protein>
<dbReference type="Pfam" id="PF08848">
    <property type="entry name" value="DUF1818"/>
    <property type="match status" value="1"/>
</dbReference>
<dbReference type="AlphaFoldDB" id="A0AAW1R6P8"/>
<comment type="caution">
    <text evidence="2">The sequence shown here is derived from an EMBL/GenBank/DDBJ whole genome shotgun (WGS) entry which is preliminary data.</text>
</comment>
<feature type="region of interest" description="Disordered" evidence="1">
    <location>
        <begin position="27"/>
        <end position="57"/>
    </location>
</feature>
<dbReference type="SUPFAM" id="SSF54447">
    <property type="entry name" value="ssDNA-binding transcriptional regulator domain"/>
    <property type="match status" value="1"/>
</dbReference>
<organism evidence="2 3">
    <name type="scientific">[Myrmecia] bisecta</name>
    <dbReference type="NCBI Taxonomy" id="41462"/>
    <lineage>
        <taxon>Eukaryota</taxon>
        <taxon>Viridiplantae</taxon>
        <taxon>Chlorophyta</taxon>
        <taxon>core chlorophytes</taxon>
        <taxon>Trebouxiophyceae</taxon>
        <taxon>Trebouxiales</taxon>
        <taxon>Trebouxiaceae</taxon>
        <taxon>Myrmecia</taxon>
    </lineage>
</organism>
<accession>A0AAW1R6P8</accession>
<dbReference type="GO" id="GO:0006355">
    <property type="term" value="P:regulation of DNA-templated transcription"/>
    <property type="evidence" value="ECO:0007669"/>
    <property type="project" value="InterPro"/>
</dbReference>
<keyword evidence="3" id="KW-1185">Reference proteome</keyword>
<dbReference type="InterPro" id="IPR014947">
    <property type="entry name" value="DUF1818"/>
</dbReference>
<evidence type="ECO:0000313" key="2">
    <source>
        <dbReference type="EMBL" id="KAK9829284.1"/>
    </source>
</evidence>
<dbReference type="Proteomes" id="UP001489004">
    <property type="component" value="Unassembled WGS sequence"/>
</dbReference>
<evidence type="ECO:0000313" key="3">
    <source>
        <dbReference type="Proteomes" id="UP001489004"/>
    </source>
</evidence>
<dbReference type="InterPro" id="IPR009044">
    <property type="entry name" value="ssDNA-bd_transcriptional_reg"/>
</dbReference>
<name>A0AAW1R6P8_9CHLO</name>
<feature type="compositionally biased region" description="Polar residues" evidence="1">
    <location>
        <begin position="34"/>
        <end position="46"/>
    </location>
</feature>
<sequence length="297" mass="31227">MVLLNVLTPHAARACFLPAASAISSRARRKGTYSPVTTPRQPSSTRVRAGGEASSSDAAEDILRATEELLAQIGSTKATQAEEHPSYPEESGDGLVLHCDVSGCSIIPVAKGQPSPTAGPLAGTLMAAKNMAASNGAEVPKDFQLAEGLGWKIGLDHGSADPTAFCAVLGGDGWSIALTRAEYNDFVKSLRNLRRSIATLDICGEWGTGRAESDEATLEVSTERVWMQGRAPQKRLSALQELWTRGVPSRSNGQPDVAFDLRFILTTPGGRELDCLGGVATWLLCTPALVDAAVGPC</sequence>
<gene>
    <name evidence="2" type="ORF">WJX72_004934</name>
</gene>
<dbReference type="EMBL" id="JALJOR010000001">
    <property type="protein sequence ID" value="KAK9829284.1"/>
    <property type="molecule type" value="Genomic_DNA"/>
</dbReference>
<reference evidence="2 3" key="1">
    <citation type="journal article" date="2024" name="Nat. Commun.">
        <title>Phylogenomics reveals the evolutionary origins of lichenization in chlorophyte algae.</title>
        <authorList>
            <person name="Puginier C."/>
            <person name="Libourel C."/>
            <person name="Otte J."/>
            <person name="Skaloud P."/>
            <person name="Haon M."/>
            <person name="Grisel S."/>
            <person name="Petersen M."/>
            <person name="Berrin J.G."/>
            <person name="Delaux P.M."/>
            <person name="Dal Grande F."/>
            <person name="Keller J."/>
        </authorList>
    </citation>
    <scope>NUCLEOTIDE SEQUENCE [LARGE SCALE GENOMIC DNA]</scope>
    <source>
        <strain evidence="2 3">SAG 2043</strain>
    </source>
</reference>
<dbReference type="GO" id="GO:0003677">
    <property type="term" value="F:DNA binding"/>
    <property type="evidence" value="ECO:0007669"/>
    <property type="project" value="InterPro"/>
</dbReference>
<dbReference type="Gene3D" id="2.30.31.10">
    <property type="entry name" value="Transcriptional Coactivator Pc4, Chain A"/>
    <property type="match status" value="1"/>
</dbReference>
<proteinExistence type="predicted"/>
<evidence type="ECO:0000256" key="1">
    <source>
        <dbReference type="SAM" id="MobiDB-lite"/>
    </source>
</evidence>